<name>A0AAN8ZTT8_HALRR</name>
<protein>
    <submittedName>
        <fullName evidence="1">Uncharacterized protein</fullName>
    </submittedName>
</protein>
<organism evidence="1 2">
    <name type="scientific">Halocaridina rubra</name>
    <name type="common">Hawaiian red shrimp</name>
    <dbReference type="NCBI Taxonomy" id="373956"/>
    <lineage>
        <taxon>Eukaryota</taxon>
        <taxon>Metazoa</taxon>
        <taxon>Ecdysozoa</taxon>
        <taxon>Arthropoda</taxon>
        <taxon>Crustacea</taxon>
        <taxon>Multicrustacea</taxon>
        <taxon>Malacostraca</taxon>
        <taxon>Eumalacostraca</taxon>
        <taxon>Eucarida</taxon>
        <taxon>Decapoda</taxon>
        <taxon>Pleocyemata</taxon>
        <taxon>Caridea</taxon>
        <taxon>Atyoidea</taxon>
        <taxon>Atyidae</taxon>
        <taxon>Halocaridina</taxon>
    </lineage>
</organism>
<comment type="caution">
    <text evidence="1">The sequence shown here is derived from an EMBL/GenBank/DDBJ whole genome shotgun (WGS) entry which is preliminary data.</text>
</comment>
<dbReference type="Proteomes" id="UP001381693">
    <property type="component" value="Unassembled WGS sequence"/>
</dbReference>
<accession>A0AAN8ZTT8</accession>
<evidence type="ECO:0000313" key="1">
    <source>
        <dbReference type="EMBL" id="KAK7028015.1"/>
    </source>
</evidence>
<reference evidence="1 2" key="1">
    <citation type="submission" date="2023-11" db="EMBL/GenBank/DDBJ databases">
        <title>Halocaridina rubra genome assembly.</title>
        <authorList>
            <person name="Smith C."/>
        </authorList>
    </citation>
    <scope>NUCLEOTIDE SEQUENCE [LARGE SCALE GENOMIC DNA]</scope>
    <source>
        <strain evidence="1">EP-1</strain>
        <tissue evidence="1">Whole</tissue>
    </source>
</reference>
<evidence type="ECO:0000313" key="2">
    <source>
        <dbReference type="Proteomes" id="UP001381693"/>
    </source>
</evidence>
<keyword evidence="2" id="KW-1185">Reference proteome</keyword>
<dbReference type="AlphaFoldDB" id="A0AAN8ZTT8"/>
<dbReference type="EMBL" id="JAXCGZ010022666">
    <property type="protein sequence ID" value="KAK7028015.1"/>
    <property type="molecule type" value="Genomic_DNA"/>
</dbReference>
<sequence>MEQLKQQIRCKPDTASKFVNYRSELNSGLDVHKIYKKSVYIPDYLRVSFTRLKLMSHTLKIETGRWSRLPREQRSPSLYLSALCLLVPRPDEDKCPRYPSCHNH</sequence>
<proteinExistence type="predicted"/>
<gene>
    <name evidence="1" type="ORF">SK128_012938</name>
</gene>